<dbReference type="PANTHER" id="PTHR33116">
    <property type="entry name" value="REVERSE TRANSCRIPTASE ZINC-BINDING DOMAIN-CONTAINING PROTEIN-RELATED-RELATED"/>
    <property type="match status" value="1"/>
</dbReference>
<reference evidence="1" key="1">
    <citation type="submission" date="2022-04" db="EMBL/GenBank/DDBJ databases">
        <title>Carnegiea gigantea Genome sequencing and assembly v2.</title>
        <authorList>
            <person name="Copetti D."/>
            <person name="Sanderson M.J."/>
            <person name="Burquez A."/>
            <person name="Wojciechowski M.F."/>
        </authorList>
    </citation>
    <scope>NUCLEOTIDE SEQUENCE</scope>
    <source>
        <strain evidence="1">SGP5-SGP5p</strain>
        <tissue evidence="1">Aerial part</tissue>
    </source>
</reference>
<protein>
    <submittedName>
        <fullName evidence="1">Uncharacterized protein</fullName>
    </submittedName>
</protein>
<comment type="caution">
    <text evidence="1">The sequence shown here is derived from an EMBL/GenBank/DDBJ whole genome shotgun (WGS) entry which is preliminary data.</text>
</comment>
<evidence type="ECO:0000313" key="2">
    <source>
        <dbReference type="Proteomes" id="UP001153076"/>
    </source>
</evidence>
<gene>
    <name evidence="1" type="ORF">Cgig2_018752</name>
</gene>
<dbReference type="OrthoDB" id="1751077at2759"/>
<proteinExistence type="predicted"/>
<dbReference type="EMBL" id="JAKOGI010005036">
    <property type="protein sequence ID" value="KAJ8419495.1"/>
    <property type="molecule type" value="Genomic_DNA"/>
</dbReference>
<dbReference type="AlphaFoldDB" id="A0A9Q1JIJ5"/>
<dbReference type="Proteomes" id="UP001153076">
    <property type="component" value="Unassembled WGS sequence"/>
</dbReference>
<organism evidence="1 2">
    <name type="scientific">Carnegiea gigantea</name>
    <dbReference type="NCBI Taxonomy" id="171969"/>
    <lineage>
        <taxon>Eukaryota</taxon>
        <taxon>Viridiplantae</taxon>
        <taxon>Streptophyta</taxon>
        <taxon>Embryophyta</taxon>
        <taxon>Tracheophyta</taxon>
        <taxon>Spermatophyta</taxon>
        <taxon>Magnoliopsida</taxon>
        <taxon>eudicotyledons</taxon>
        <taxon>Gunneridae</taxon>
        <taxon>Pentapetalae</taxon>
        <taxon>Caryophyllales</taxon>
        <taxon>Cactineae</taxon>
        <taxon>Cactaceae</taxon>
        <taxon>Cactoideae</taxon>
        <taxon>Echinocereeae</taxon>
        <taxon>Carnegiea</taxon>
    </lineage>
</organism>
<name>A0A9Q1JIJ5_9CARY</name>
<keyword evidence="2" id="KW-1185">Reference proteome</keyword>
<accession>A0A9Q1JIJ5</accession>
<sequence>MTALHISLLSNGKQVLMYMNYKMIKARLTGDLQLSPLFCTIISQNSLDRATSFREGSLPFTYLGFPITTNKLSEVESRALIEKITGKVRMWATGSLSFTGRAQLLNSVIFGMYNYWATIFILPQEKLVKIKELFKQPLSDLLGIAGRECKGIYGFLEIKCTNHGVPLPGPGQSHQDTLSPPGFSSINDYPLKVGWPNFSHNLEGCHAPCVTELRRPFSICFLIVAGSITTGITSQHRSLFQTPPILPSSSKHSEH</sequence>
<evidence type="ECO:0000313" key="1">
    <source>
        <dbReference type="EMBL" id="KAJ8419495.1"/>
    </source>
</evidence>
<dbReference type="PANTHER" id="PTHR33116:SF84">
    <property type="entry name" value="RNA-DIRECTED DNA POLYMERASE"/>
    <property type="match status" value="1"/>
</dbReference>